<dbReference type="Gene3D" id="3.30.70.100">
    <property type="match status" value="1"/>
</dbReference>
<evidence type="ECO:0000259" key="1">
    <source>
        <dbReference type="Pfam" id="PF07045"/>
    </source>
</evidence>
<dbReference type="InterPro" id="IPR010753">
    <property type="entry name" value="DUF1330"/>
</dbReference>
<dbReference type="AlphaFoldDB" id="A0A923KHW2"/>
<evidence type="ECO:0000313" key="2">
    <source>
        <dbReference type="EMBL" id="MBC3757464.1"/>
    </source>
</evidence>
<dbReference type="PANTHER" id="PTHR41521">
    <property type="match status" value="1"/>
</dbReference>
<name>A0A923KHW2_9FLAO</name>
<sequence length="107" mass="11979">MLASCTSNTSKPVYCLFENVKITDSVKFDTYEKSVSTIVEKFGGKYIVAGNPKTLEGQWKPQSLVMIKFPSLEQANKWYDSDDYKTLKALRHSSGVFNAVIMEGLGK</sequence>
<dbReference type="RefSeq" id="WP_186558895.1">
    <property type="nucleotide sequence ID" value="NZ_JACNMF010000001.1"/>
</dbReference>
<organism evidence="2 3">
    <name type="scientific">Hyunsoonleella aquatilis</name>
    <dbReference type="NCBI Taxonomy" id="2762758"/>
    <lineage>
        <taxon>Bacteria</taxon>
        <taxon>Pseudomonadati</taxon>
        <taxon>Bacteroidota</taxon>
        <taxon>Flavobacteriia</taxon>
        <taxon>Flavobacteriales</taxon>
        <taxon>Flavobacteriaceae</taxon>
    </lineage>
</organism>
<protein>
    <submittedName>
        <fullName evidence="2">DUF1330 domain-containing protein</fullName>
    </submittedName>
</protein>
<dbReference type="Pfam" id="PF07045">
    <property type="entry name" value="DUF1330"/>
    <property type="match status" value="1"/>
</dbReference>
<keyword evidence="3" id="KW-1185">Reference proteome</keyword>
<accession>A0A923KHW2</accession>
<reference evidence="2" key="1">
    <citation type="submission" date="2020-08" db="EMBL/GenBank/DDBJ databases">
        <title>Hyunsoonleella sp. strain SJ7 genome sequencing and assembly.</title>
        <authorList>
            <person name="Kim I."/>
        </authorList>
    </citation>
    <scope>NUCLEOTIDE SEQUENCE</scope>
    <source>
        <strain evidence="2">SJ7</strain>
    </source>
</reference>
<proteinExistence type="predicted"/>
<dbReference type="EMBL" id="JACNMF010000001">
    <property type="protein sequence ID" value="MBC3757464.1"/>
    <property type="molecule type" value="Genomic_DNA"/>
</dbReference>
<evidence type="ECO:0000313" key="3">
    <source>
        <dbReference type="Proteomes" id="UP000656244"/>
    </source>
</evidence>
<feature type="domain" description="DUF1330" evidence="1">
    <location>
        <begin position="13"/>
        <end position="105"/>
    </location>
</feature>
<dbReference type="PANTHER" id="PTHR41521:SF4">
    <property type="entry name" value="BLR0684 PROTEIN"/>
    <property type="match status" value="1"/>
</dbReference>
<gene>
    <name evidence="2" type="ORF">H7U19_03540</name>
</gene>
<comment type="caution">
    <text evidence="2">The sequence shown here is derived from an EMBL/GenBank/DDBJ whole genome shotgun (WGS) entry which is preliminary data.</text>
</comment>
<dbReference type="InterPro" id="IPR011008">
    <property type="entry name" value="Dimeric_a/b-barrel"/>
</dbReference>
<dbReference type="Proteomes" id="UP000656244">
    <property type="component" value="Unassembled WGS sequence"/>
</dbReference>
<dbReference type="SUPFAM" id="SSF54909">
    <property type="entry name" value="Dimeric alpha+beta barrel"/>
    <property type="match status" value="1"/>
</dbReference>